<dbReference type="InterPro" id="IPR005801">
    <property type="entry name" value="ADC_synthase"/>
</dbReference>
<dbReference type="SUPFAM" id="SSF56322">
    <property type="entry name" value="ADC synthase"/>
    <property type="match status" value="1"/>
</dbReference>
<dbReference type="InterPro" id="IPR006805">
    <property type="entry name" value="Anth_synth_I_N"/>
</dbReference>
<dbReference type="Pfam" id="PF04715">
    <property type="entry name" value="Anth_synt_I_N"/>
    <property type="match status" value="1"/>
</dbReference>
<dbReference type="PRINTS" id="PR00095">
    <property type="entry name" value="ANTSNTHASEI"/>
</dbReference>
<feature type="compositionally biased region" description="Polar residues" evidence="1">
    <location>
        <begin position="185"/>
        <end position="203"/>
    </location>
</feature>
<dbReference type="EMBL" id="BAABRO010000025">
    <property type="protein sequence ID" value="GAA5510590.1"/>
    <property type="molecule type" value="Genomic_DNA"/>
</dbReference>
<feature type="region of interest" description="Disordered" evidence="1">
    <location>
        <begin position="185"/>
        <end position="216"/>
    </location>
</feature>
<evidence type="ECO:0000259" key="2">
    <source>
        <dbReference type="Pfam" id="PF00425"/>
    </source>
</evidence>
<feature type="domain" description="Anthranilate synthase component I N-terminal" evidence="3">
    <location>
        <begin position="54"/>
        <end position="146"/>
    </location>
</feature>
<organism evidence="4 5">
    <name type="scientific">Novipirellula caenicola</name>
    <dbReference type="NCBI Taxonomy" id="1536901"/>
    <lineage>
        <taxon>Bacteria</taxon>
        <taxon>Pseudomonadati</taxon>
        <taxon>Planctomycetota</taxon>
        <taxon>Planctomycetia</taxon>
        <taxon>Pirellulales</taxon>
        <taxon>Pirellulaceae</taxon>
        <taxon>Novipirellula</taxon>
    </lineage>
</organism>
<dbReference type="PANTHER" id="PTHR11236:SF50">
    <property type="entry name" value="AMINODEOXYCHORISMATE SYNTHASE COMPONENT 1"/>
    <property type="match status" value="1"/>
</dbReference>
<protein>
    <submittedName>
        <fullName evidence="4">Aminodeoxychorismate synthase component 1</fullName>
    </submittedName>
</protein>
<dbReference type="Proteomes" id="UP001416858">
    <property type="component" value="Unassembled WGS sequence"/>
</dbReference>
<proteinExistence type="predicted"/>
<gene>
    <name evidence="4" type="primary">pabB</name>
    <name evidence="4" type="ORF">Rcae01_06100</name>
</gene>
<keyword evidence="5" id="KW-1185">Reference proteome</keyword>
<name>A0ABP9W253_9BACT</name>
<dbReference type="InterPro" id="IPR019999">
    <property type="entry name" value="Anth_synth_I-like"/>
</dbReference>
<evidence type="ECO:0000313" key="5">
    <source>
        <dbReference type="Proteomes" id="UP001416858"/>
    </source>
</evidence>
<sequence>MTRSPLSLPVIRRLSDDFSIERVFPHFATRPGCLWFDSVPKPTSPADDDVPPPRYSFLMSDPVATLVANVGDPDPWPVLQRWYRQLPSIRAANLPPMQGGIAGLIGYEAATWLERIGVSRRNDLPTPAMSLGLYGWTIAMDHAEETSWLICQGFEDNDGLVAGPGQLERAIMRADEIEDQIQQALKTSEQTATSRAQTSQHNQAAPYDQAGPCDRTQVTSNFSSQAFRDAVADVVNRIRSGDSFQVNLAQRLLHPAVMPSAELYRRLRMVNPAPYSVYYHGDEFEVLSSSPELFLKLDGRHVQTRPIKGTVPRTGDAAADQRLAESLQQSLKDRAENIMIVDLMRNDLSRVCRDDSVQVRKLCQVERYQFVQHLVSIVEGTLRDDCNVIDLLKACFPGGSVTGAPKIEAMRTIAELEPDRRGPYCGSMGYISCSGHAEFNILIRTVTAAGGQWQIPVGGGITARSNPVSEEAETWTKAEGILRALPAPPSGQ</sequence>
<evidence type="ECO:0000259" key="3">
    <source>
        <dbReference type="Pfam" id="PF04715"/>
    </source>
</evidence>
<reference evidence="4 5" key="1">
    <citation type="submission" date="2024-02" db="EMBL/GenBank/DDBJ databases">
        <title>Rhodopirellula caenicola NBRC 110016.</title>
        <authorList>
            <person name="Ichikawa N."/>
            <person name="Katano-Makiyama Y."/>
            <person name="Hidaka K."/>
        </authorList>
    </citation>
    <scope>NUCLEOTIDE SEQUENCE [LARGE SCALE GENOMIC DNA]</scope>
    <source>
        <strain evidence="4 5">NBRC 110016</strain>
    </source>
</reference>
<evidence type="ECO:0000256" key="1">
    <source>
        <dbReference type="SAM" id="MobiDB-lite"/>
    </source>
</evidence>
<dbReference type="PANTHER" id="PTHR11236">
    <property type="entry name" value="AMINOBENZOATE/ANTHRANILATE SYNTHASE"/>
    <property type="match status" value="1"/>
</dbReference>
<accession>A0ABP9W253</accession>
<dbReference type="InterPro" id="IPR015890">
    <property type="entry name" value="Chorismate_C"/>
</dbReference>
<dbReference type="Pfam" id="PF00425">
    <property type="entry name" value="Chorismate_bind"/>
    <property type="match status" value="1"/>
</dbReference>
<evidence type="ECO:0000313" key="4">
    <source>
        <dbReference type="EMBL" id="GAA5510590.1"/>
    </source>
</evidence>
<feature type="domain" description="Chorismate-utilising enzyme C-terminal" evidence="2">
    <location>
        <begin position="224"/>
        <end position="477"/>
    </location>
</feature>
<dbReference type="RefSeq" id="WP_345688638.1">
    <property type="nucleotide sequence ID" value="NZ_BAABRO010000025.1"/>
</dbReference>
<comment type="caution">
    <text evidence="4">The sequence shown here is derived from an EMBL/GenBank/DDBJ whole genome shotgun (WGS) entry which is preliminary data.</text>
</comment>
<dbReference type="Gene3D" id="3.60.120.10">
    <property type="entry name" value="Anthranilate synthase"/>
    <property type="match status" value="1"/>
</dbReference>